<dbReference type="PRINTS" id="PR00608">
    <property type="entry name" value="CYTCHROMECII"/>
</dbReference>
<keyword evidence="10" id="KW-1185">Reference proteome</keyword>
<proteinExistence type="predicted"/>
<feature type="binding site" description="axial binding residue" evidence="6">
    <location>
        <position position="144"/>
    </location>
    <ligand>
        <name>heme c</name>
        <dbReference type="ChEBI" id="CHEBI:61717"/>
    </ligand>
    <ligandPart>
        <name>Fe</name>
        <dbReference type="ChEBI" id="CHEBI:18248"/>
    </ligandPart>
</feature>
<dbReference type="RefSeq" id="WP_068501921.1">
    <property type="nucleotide sequence ID" value="NZ_LWQU01000152.1"/>
</dbReference>
<feature type="chain" id="PRO_5008092037" description="Cytochrome C" evidence="8">
    <location>
        <begin position="25"/>
        <end position="150"/>
    </location>
</feature>
<dbReference type="InterPro" id="IPR002321">
    <property type="entry name" value="Cyt_c_II"/>
</dbReference>
<protein>
    <recommendedName>
        <fullName evidence="11">Cytochrome C</fullName>
    </recommendedName>
</protein>
<feature type="signal peptide" evidence="8">
    <location>
        <begin position="1"/>
        <end position="24"/>
    </location>
</feature>
<feature type="binding site" description="covalent" evidence="7">
    <location>
        <position position="140"/>
    </location>
    <ligand>
        <name>heme c</name>
        <dbReference type="ChEBI" id="CHEBI:61717"/>
    </ligand>
</feature>
<dbReference type="STRING" id="1437059.A6A05_02605"/>
<keyword evidence="2 7" id="KW-0349">Heme</keyword>
<dbReference type="GO" id="GO:0009055">
    <property type="term" value="F:electron transfer activity"/>
    <property type="evidence" value="ECO:0007669"/>
    <property type="project" value="InterPro"/>
</dbReference>
<dbReference type="InterPro" id="IPR010980">
    <property type="entry name" value="Cyt_c/b562"/>
</dbReference>
<organism evidence="9 10">
    <name type="scientific">Magnetospirillum moscoviense</name>
    <dbReference type="NCBI Taxonomy" id="1437059"/>
    <lineage>
        <taxon>Bacteria</taxon>
        <taxon>Pseudomonadati</taxon>
        <taxon>Pseudomonadota</taxon>
        <taxon>Alphaproteobacteria</taxon>
        <taxon>Rhodospirillales</taxon>
        <taxon>Rhodospirillaceae</taxon>
        <taxon>Magnetospirillum</taxon>
    </lineage>
</organism>
<evidence type="ECO:0000313" key="10">
    <source>
        <dbReference type="Proteomes" id="UP000078543"/>
    </source>
</evidence>
<dbReference type="GO" id="GO:0020037">
    <property type="term" value="F:heme binding"/>
    <property type="evidence" value="ECO:0007669"/>
    <property type="project" value="InterPro"/>
</dbReference>
<dbReference type="PIRSF" id="PIRSF000027">
    <property type="entry name" value="Cytc_c_prime"/>
    <property type="match status" value="1"/>
</dbReference>
<dbReference type="Pfam" id="PF01322">
    <property type="entry name" value="Cytochrom_C_2"/>
    <property type="match status" value="1"/>
</dbReference>
<keyword evidence="1" id="KW-0813">Transport</keyword>
<evidence type="ECO:0008006" key="11">
    <source>
        <dbReference type="Google" id="ProtNLM"/>
    </source>
</evidence>
<comment type="PTM">
    <text evidence="7">Binds 1 heme group per subunit.</text>
</comment>
<dbReference type="OrthoDB" id="8115790at2"/>
<dbReference type="InterPro" id="IPR015984">
    <property type="entry name" value="Cyt_c_prime_subgr"/>
</dbReference>
<keyword evidence="5 6" id="KW-0408">Iron</keyword>
<reference evidence="9 10" key="1">
    <citation type="submission" date="2016-04" db="EMBL/GenBank/DDBJ databases">
        <title>Draft genome sequence of freshwater magnetotactic bacteria Magnetospirillum marisnigri SP-1 and Magnetospirillum moscoviense BB-1.</title>
        <authorList>
            <person name="Koziaeva V."/>
            <person name="Dziuba M.V."/>
            <person name="Ivanov T.M."/>
            <person name="Kuznetsov B."/>
            <person name="Grouzdev D.S."/>
        </authorList>
    </citation>
    <scope>NUCLEOTIDE SEQUENCE [LARGE SCALE GENOMIC DNA]</scope>
    <source>
        <strain evidence="9 10">BB-1</strain>
    </source>
</reference>
<evidence type="ECO:0000313" key="9">
    <source>
        <dbReference type="EMBL" id="OAN48894.1"/>
    </source>
</evidence>
<sequence length="150" mass="15400">MRYFIGSSVIIATLAIAAAQPAAAQQKPEEALKMRQGLMQAVRMNFGPIGAWLQGKGDLPADAAAKAENVAAIAKMAPMAWAKGTESLSGANTKPEAFGSADFAKGWAMMGEAAVKLQAAAASGNADATKMAAADVGKACKGCHDNFRKE</sequence>
<accession>A0A178MLU6</accession>
<dbReference type="PROSITE" id="PS51009">
    <property type="entry name" value="CYTCII"/>
    <property type="match status" value="1"/>
</dbReference>
<keyword evidence="8" id="KW-0732">Signal</keyword>
<evidence type="ECO:0000256" key="3">
    <source>
        <dbReference type="ARBA" id="ARBA00022723"/>
    </source>
</evidence>
<evidence type="ECO:0000256" key="6">
    <source>
        <dbReference type="PIRSR" id="PIRSR000027-1"/>
    </source>
</evidence>
<evidence type="ECO:0000256" key="4">
    <source>
        <dbReference type="ARBA" id="ARBA00022982"/>
    </source>
</evidence>
<keyword evidence="4" id="KW-0249">Electron transport</keyword>
<keyword evidence="3 6" id="KW-0479">Metal-binding</keyword>
<dbReference type="Gene3D" id="1.20.120.10">
    <property type="entry name" value="Cytochrome c/b562"/>
    <property type="match status" value="1"/>
</dbReference>
<dbReference type="InterPro" id="IPR012127">
    <property type="entry name" value="Cyt_c_prime"/>
</dbReference>
<dbReference type="SUPFAM" id="SSF47175">
    <property type="entry name" value="Cytochromes"/>
    <property type="match status" value="1"/>
</dbReference>
<dbReference type="GO" id="GO:0005506">
    <property type="term" value="F:iron ion binding"/>
    <property type="evidence" value="ECO:0007669"/>
    <property type="project" value="InterPro"/>
</dbReference>
<dbReference type="EMBL" id="LWQU01000152">
    <property type="protein sequence ID" value="OAN48894.1"/>
    <property type="molecule type" value="Genomic_DNA"/>
</dbReference>
<dbReference type="AlphaFoldDB" id="A0A178MLU6"/>
<evidence type="ECO:0000256" key="2">
    <source>
        <dbReference type="ARBA" id="ARBA00022617"/>
    </source>
</evidence>
<evidence type="ECO:0000256" key="8">
    <source>
        <dbReference type="SAM" id="SignalP"/>
    </source>
</evidence>
<gene>
    <name evidence="9" type="ORF">A6A05_02605</name>
</gene>
<evidence type="ECO:0000256" key="1">
    <source>
        <dbReference type="ARBA" id="ARBA00022448"/>
    </source>
</evidence>
<feature type="binding site" description="covalent" evidence="7">
    <location>
        <position position="143"/>
    </location>
    <ligand>
        <name>heme c</name>
        <dbReference type="ChEBI" id="CHEBI:61717"/>
    </ligand>
</feature>
<evidence type="ECO:0000256" key="5">
    <source>
        <dbReference type="ARBA" id="ARBA00023004"/>
    </source>
</evidence>
<name>A0A178MLU6_9PROT</name>
<dbReference type="Proteomes" id="UP000078543">
    <property type="component" value="Unassembled WGS sequence"/>
</dbReference>
<dbReference type="GO" id="GO:0042597">
    <property type="term" value="C:periplasmic space"/>
    <property type="evidence" value="ECO:0007669"/>
    <property type="project" value="InterPro"/>
</dbReference>
<comment type="caution">
    <text evidence="9">The sequence shown here is derived from an EMBL/GenBank/DDBJ whole genome shotgun (WGS) entry which is preliminary data.</text>
</comment>
<dbReference type="GO" id="GO:0022900">
    <property type="term" value="P:electron transport chain"/>
    <property type="evidence" value="ECO:0007669"/>
    <property type="project" value="InterPro"/>
</dbReference>
<evidence type="ECO:0000256" key="7">
    <source>
        <dbReference type="PIRSR" id="PIRSR000027-2"/>
    </source>
</evidence>